<dbReference type="InterPro" id="IPR017938">
    <property type="entry name" value="Riboflavin_synthase-like_b-brl"/>
</dbReference>
<dbReference type="PANTHER" id="PTHR47878">
    <property type="entry name" value="OXIDOREDUCTASE FAD/NAD(P)-BINDING DOMAIN PROTEIN"/>
    <property type="match status" value="1"/>
</dbReference>
<dbReference type="GO" id="GO:0034599">
    <property type="term" value="P:cellular response to oxidative stress"/>
    <property type="evidence" value="ECO:0007669"/>
    <property type="project" value="TreeGrafter"/>
</dbReference>
<dbReference type="InterPro" id="IPR039261">
    <property type="entry name" value="FNR_nucleotide-bd"/>
</dbReference>
<dbReference type="Pfam" id="PF00175">
    <property type="entry name" value="NAD_binding_1"/>
    <property type="match status" value="1"/>
</dbReference>
<name>A0A0G3BRU1_9BURK</name>
<evidence type="ECO:0000256" key="1">
    <source>
        <dbReference type="ARBA" id="ARBA00001974"/>
    </source>
</evidence>
<dbReference type="GO" id="GO:0000166">
    <property type="term" value="F:nucleotide binding"/>
    <property type="evidence" value="ECO:0007669"/>
    <property type="project" value="UniProtKB-KW"/>
</dbReference>
<dbReference type="SMR" id="A0A0G3BRU1"/>
<keyword evidence="6" id="KW-0285">Flavoprotein</keyword>
<dbReference type="Proteomes" id="UP000035352">
    <property type="component" value="Chromosome"/>
</dbReference>
<dbReference type="PRINTS" id="PR00410">
    <property type="entry name" value="PHEHYDRXLASE"/>
</dbReference>
<dbReference type="InterPro" id="IPR008333">
    <property type="entry name" value="Cbr1-like_FAD-bd_dom"/>
</dbReference>
<dbReference type="PATRIC" id="fig|413882.6.peg.5690"/>
<dbReference type="PRINTS" id="PR00371">
    <property type="entry name" value="FPNCR"/>
</dbReference>
<dbReference type="PANTHER" id="PTHR47878:SF1">
    <property type="entry name" value="FLAVODOXIN_FERREDOXIN--NADP REDUCTASE"/>
    <property type="match status" value="1"/>
</dbReference>
<dbReference type="InterPro" id="IPR001709">
    <property type="entry name" value="Flavoprot_Pyr_Nucl_cyt_Rdtase"/>
</dbReference>
<keyword evidence="9" id="KW-0521">NADP</keyword>
<dbReference type="FunFam" id="2.40.30.10:FF:000018">
    <property type="entry name" value="Ferredoxin--NADP(+) reductase"/>
    <property type="match status" value="1"/>
</dbReference>
<reference evidence="13 14" key="1">
    <citation type="submission" date="2015-05" db="EMBL/GenBank/DDBJ databases">
        <authorList>
            <person name="Tang B."/>
            <person name="Yu Y."/>
        </authorList>
    </citation>
    <scope>NUCLEOTIDE SEQUENCE [LARGE SCALE GENOMIC DNA]</scope>
    <source>
        <strain evidence="13 14">DSM 7029</strain>
    </source>
</reference>
<evidence type="ECO:0000256" key="7">
    <source>
        <dbReference type="ARBA" id="ARBA00022741"/>
    </source>
</evidence>
<dbReference type="GO" id="GO:0004324">
    <property type="term" value="F:ferredoxin-NADP+ reductase activity"/>
    <property type="evidence" value="ECO:0007669"/>
    <property type="project" value="UniProtKB-EC"/>
</dbReference>
<feature type="domain" description="FAD-binding FR-type" evidence="12">
    <location>
        <begin position="2"/>
        <end position="102"/>
    </location>
</feature>
<keyword evidence="8" id="KW-0274">FAD</keyword>
<dbReference type="GO" id="GO:0042167">
    <property type="term" value="P:heme catabolic process"/>
    <property type="evidence" value="ECO:0007669"/>
    <property type="project" value="TreeGrafter"/>
</dbReference>
<dbReference type="Gene3D" id="2.40.30.10">
    <property type="entry name" value="Translation factors"/>
    <property type="match status" value="1"/>
</dbReference>
<comment type="similarity">
    <text evidence="2">Belongs to the ferredoxin--NADP reductase type 1 family.</text>
</comment>
<gene>
    <name evidence="13" type="primary">fpr</name>
    <name evidence="13" type="ORF">AAW51_5441</name>
</gene>
<dbReference type="SUPFAM" id="SSF52343">
    <property type="entry name" value="Ferredoxin reductase-like, C-terminal NADP-linked domain"/>
    <property type="match status" value="1"/>
</dbReference>
<evidence type="ECO:0000256" key="6">
    <source>
        <dbReference type="ARBA" id="ARBA00022630"/>
    </source>
</evidence>
<evidence type="ECO:0000256" key="4">
    <source>
        <dbReference type="ARBA" id="ARBA00013223"/>
    </source>
</evidence>
<comment type="cofactor">
    <cofactor evidence="1">
        <name>FAD</name>
        <dbReference type="ChEBI" id="CHEBI:57692"/>
    </cofactor>
</comment>
<protein>
    <recommendedName>
        <fullName evidence="5">Ferredoxin--NADP reductase</fullName>
        <ecNumber evidence="4">1.18.1.2</ecNumber>
    </recommendedName>
</protein>
<dbReference type="InterPro" id="IPR033892">
    <property type="entry name" value="FNR_bac"/>
</dbReference>
<dbReference type="EMBL" id="CP011371">
    <property type="protein sequence ID" value="AKJ32132.1"/>
    <property type="molecule type" value="Genomic_DNA"/>
</dbReference>
<evidence type="ECO:0000313" key="14">
    <source>
        <dbReference type="Proteomes" id="UP000035352"/>
    </source>
</evidence>
<evidence type="ECO:0000256" key="8">
    <source>
        <dbReference type="ARBA" id="ARBA00022827"/>
    </source>
</evidence>
<comment type="catalytic activity">
    <reaction evidence="11">
        <text>2 reduced [2Fe-2S]-[ferredoxin] + NADP(+) + H(+) = 2 oxidized [2Fe-2S]-[ferredoxin] + NADPH</text>
        <dbReference type="Rhea" id="RHEA:20125"/>
        <dbReference type="Rhea" id="RHEA-COMP:10000"/>
        <dbReference type="Rhea" id="RHEA-COMP:10001"/>
        <dbReference type="ChEBI" id="CHEBI:15378"/>
        <dbReference type="ChEBI" id="CHEBI:33737"/>
        <dbReference type="ChEBI" id="CHEBI:33738"/>
        <dbReference type="ChEBI" id="CHEBI:57783"/>
        <dbReference type="ChEBI" id="CHEBI:58349"/>
        <dbReference type="EC" id="1.18.1.2"/>
    </reaction>
</comment>
<dbReference type="InterPro" id="IPR051930">
    <property type="entry name" value="FNR_type-1"/>
</dbReference>
<evidence type="ECO:0000256" key="5">
    <source>
        <dbReference type="ARBA" id="ARBA00013903"/>
    </source>
</evidence>
<dbReference type="Pfam" id="PF00970">
    <property type="entry name" value="FAD_binding_6"/>
    <property type="match status" value="1"/>
</dbReference>
<comment type="subunit">
    <text evidence="3">Monomer.</text>
</comment>
<evidence type="ECO:0000256" key="11">
    <source>
        <dbReference type="ARBA" id="ARBA00047776"/>
    </source>
</evidence>
<proteinExistence type="inferred from homology"/>
<dbReference type="Gene3D" id="3.40.50.80">
    <property type="entry name" value="Nucleotide-binding domain of ferredoxin-NADP reductase (FNR) module"/>
    <property type="match status" value="1"/>
</dbReference>
<evidence type="ECO:0000256" key="10">
    <source>
        <dbReference type="ARBA" id="ARBA00023002"/>
    </source>
</evidence>
<sequence length="257" mass="29263">MSAFNEERVLSVRHWTDRLFSFTTTRDQAFRFQNGHFTMIGLKVNGKPLLRAYSVASANYEEHLEFFSIKVPDGPLTSRLQHLKEGDTILVGRKPTGTLLLDYLKPGKRLYLLATGTGLAPFLSVIRDPHTYERFEKVVLVHGTREVAELAYQDLITEELPGHEFLGELASQQLLYYPTVTREPFRNQGRITTLIESGKLFDDLQLPAIDPAHDRVMICGSPHMLKDLKHLLDSRGFHEGNTHTPGDYVIERAFAEQ</sequence>
<dbReference type="AlphaFoldDB" id="A0A0G3BRU1"/>
<dbReference type="STRING" id="413882.AAW51_5441"/>
<dbReference type="SUPFAM" id="SSF63380">
    <property type="entry name" value="Riboflavin synthase domain-like"/>
    <property type="match status" value="1"/>
</dbReference>
<evidence type="ECO:0000256" key="3">
    <source>
        <dbReference type="ARBA" id="ARBA00011245"/>
    </source>
</evidence>
<dbReference type="InterPro" id="IPR001433">
    <property type="entry name" value="OxRdtase_FAD/NAD-bd"/>
</dbReference>
<keyword evidence="14" id="KW-1185">Reference proteome</keyword>
<evidence type="ECO:0000259" key="12">
    <source>
        <dbReference type="PROSITE" id="PS51384"/>
    </source>
</evidence>
<dbReference type="PROSITE" id="PS51384">
    <property type="entry name" value="FAD_FR"/>
    <property type="match status" value="1"/>
</dbReference>
<evidence type="ECO:0000313" key="13">
    <source>
        <dbReference type="EMBL" id="AKJ32132.1"/>
    </source>
</evidence>
<accession>A0A0G3BRU1</accession>
<keyword evidence="7" id="KW-0547">Nucleotide-binding</keyword>
<dbReference type="CDD" id="cd06195">
    <property type="entry name" value="FNR1"/>
    <property type="match status" value="1"/>
</dbReference>
<dbReference type="FunFam" id="3.40.50.80:FF:000002">
    <property type="entry name" value="Ferredoxin--NADP reductase"/>
    <property type="match status" value="1"/>
</dbReference>
<dbReference type="KEGG" id="pbh:AAW51_5441"/>
<dbReference type="InterPro" id="IPR017927">
    <property type="entry name" value="FAD-bd_FR_type"/>
</dbReference>
<evidence type="ECO:0000256" key="9">
    <source>
        <dbReference type="ARBA" id="ARBA00022857"/>
    </source>
</evidence>
<evidence type="ECO:0000256" key="2">
    <source>
        <dbReference type="ARBA" id="ARBA00008312"/>
    </source>
</evidence>
<dbReference type="OrthoDB" id="9784483at2"/>
<organism evidence="13 14">
    <name type="scientific">Caldimonas brevitalea</name>
    <dbReference type="NCBI Taxonomy" id="413882"/>
    <lineage>
        <taxon>Bacteria</taxon>
        <taxon>Pseudomonadati</taxon>
        <taxon>Pseudomonadota</taxon>
        <taxon>Betaproteobacteria</taxon>
        <taxon>Burkholderiales</taxon>
        <taxon>Sphaerotilaceae</taxon>
        <taxon>Caldimonas</taxon>
    </lineage>
</organism>
<keyword evidence="10" id="KW-0560">Oxidoreductase</keyword>
<dbReference type="EC" id="1.18.1.2" evidence="4"/>
<dbReference type="RefSeq" id="WP_047197110.1">
    <property type="nucleotide sequence ID" value="NZ_CP011371.1"/>
</dbReference>